<evidence type="ECO:0000313" key="4">
    <source>
        <dbReference type="Proteomes" id="UP001501577"/>
    </source>
</evidence>
<organism evidence="3 4">
    <name type="scientific">Tetragenococcus solitarius</name>
    <dbReference type="NCBI Taxonomy" id="71453"/>
    <lineage>
        <taxon>Bacteria</taxon>
        <taxon>Bacillati</taxon>
        <taxon>Bacillota</taxon>
        <taxon>Bacilli</taxon>
        <taxon>Lactobacillales</taxon>
        <taxon>Enterococcaceae</taxon>
        <taxon>Tetragenococcus</taxon>
    </lineage>
</organism>
<name>A0ABP6KJ05_9ENTE</name>
<dbReference type="EMBL" id="BAAAXQ010000017">
    <property type="protein sequence ID" value="GAA3013158.1"/>
    <property type="molecule type" value="Genomic_DNA"/>
</dbReference>
<evidence type="ECO:0000313" key="3">
    <source>
        <dbReference type="EMBL" id="GAA3013158.1"/>
    </source>
</evidence>
<feature type="transmembrane region" description="Helical" evidence="1">
    <location>
        <begin position="80"/>
        <end position="100"/>
    </location>
</feature>
<comment type="caution">
    <text evidence="3">The sequence shown here is derived from an EMBL/GenBank/DDBJ whole genome shotgun (WGS) entry which is preliminary data.</text>
</comment>
<feature type="chain" id="PRO_5047009974" description="Type VII secretion protein EssA" evidence="2">
    <location>
        <begin position="27"/>
        <end position="153"/>
    </location>
</feature>
<keyword evidence="4" id="KW-1185">Reference proteome</keyword>
<reference evidence="4" key="1">
    <citation type="journal article" date="2019" name="Int. J. Syst. Evol. Microbiol.">
        <title>The Global Catalogue of Microorganisms (GCM) 10K type strain sequencing project: providing services to taxonomists for standard genome sequencing and annotation.</title>
        <authorList>
            <consortium name="The Broad Institute Genomics Platform"/>
            <consortium name="The Broad Institute Genome Sequencing Center for Infectious Disease"/>
            <person name="Wu L."/>
            <person name="Ma J."/>
        </authorList>
    </citation>
    <scope>NUCLEOTIDE SEQUENCE [LARGE SCALE GENOMIC DNA]</scope>
    <source>
        <strain evidence="4">JCM 8736</strain>
    </source>
</reference>
<evidence type="ECO:0000256" key="1">
    <source>
        <dbReference type="SAM" id="Phobius"/>
    </source>
</evidence>
<keyword evidence="1" id="KW-0812">Transmembrane</keyword>
<dbReference type="RefSeq" id="WP_068709609.1">
    <property type="nucleotide sequence ID" value="NZ_BAAAXQ010000017.1"/>
</dbReference>
<keyword evidence="2" id="KW-0732">Signal</keyword>
<sequence length="153" mass="16737">MKNKKTIFTVVGLFFLCFFAFGTTSAAQEIATNSAGNQSNLMSLAVSTLSESEQEATMAQLLDNPIVTFLLKYLKINKPTIFAVGIIIIGIIFLFMSLFLPSLAKQKQLKSSTSTALRQRKRQKKVSAKGIIAIIGLVFVLIGVVVQTFNQVN</sequence>
<feature type="transmembrane region" description="Helical" evidence="1">
    <location>
        <begin position="130"/>
        <end position="149"/>
    </location>
</feature>
<proteinExistence type="predicted"/>
<protein>
    <recommendedName>
        <fullName evidence="5">Type VII secretion protein EssA</fullName>
    </recommendedName>
</protein>
<gene>
    <name evidence="3" type="ORF">GCM10019998_06660</name>
</gene>
<keyword evidence="1" id="KW-1133">Transmembrane helix</keyword>
<dbReference type="Proteomes" id="UP001501577">
    <property type="component" value="Unassembled WGS sequence"/>
</dbReference>
<keyword evidence="1" id="KW-0472">Membrane</keyword>
<accession>A0ABP6KJ05</accession>
<evidence type="ECO:0000256" key="2">
    <source>
        <dbReference type="SAM" id="SignalP"/>
    </source>
</evidence>
<feature type="signal peptide" evidence="2">
    <location>
        <begin position="1"/>
        <end position="26"/>
    </location>
</feature>
<evidence type="ECO:0008006" key="5">
    <source>
        <dbReference type="Google" id="ProtNLM"/>
    </source>
</evidence>